<evidence type="ECO:0000256" key="1">
    <source>
        <dbReference type="SAM" id="MobiDB-lite"/>
    </source>
</evidence>
<dbReference type="Proteomes" id="UP000216352">
    <property type="component" value="Unassembled WGS sequence"/>
</dbReference>
<keyword evidence="2" id="KW-0472">Membrane</keyword>
<dbReference type="OrthoDB" id="3243298at2"/>
<feature type="transmembrane region" description="Helical" evidence="2">
    <location>
        <begin position="6"/>
        <end position="25"/>
    </location>
</feature>
<dbReference type="AlphaFoldDB" id="A0A261FV72"/>
<feature type="compositionally biased region" description="Basic and acidic residues" evidence="1">
    <location>
        <begin position="262"/>
        <end position="276"/>
    </location>
</feature>
<evidence type="ECO:0000256" key="2">
    <source>
        <dbReference type="SAM" id="Phobius"/>
    </source>
</evidence>
<name>A0A261FV72_9BIFI</name>
<dbReference type="STRING" id="1603886.GCA_001895165_00832"/>
<gene>
    <name evidence="3" type="ORF">BLEM_0327</name>
</gene>
<evidence type="ECO:0000313" key="4">
    <source>
        <dbReference type="Proteomes" id="UP000216352"/>
    </source>
</evidence>
<keyword evidence="2" id="KW-0812">Transmembrane</keyword>
<feature type="region of interest" description="Disordered" evidence="1">
    <location>
        <begin position="344"/>
        <end position="387"/>
    </location>
</feature>
<evidence type="ECO:0000313" key="3">
    <source>
        <dbReference type="EMBL" id="OZG63062.1"/>
    </source>
</evidence>
<feature type="region of interest" description="Disordered" evidence="1">
    <location>
        <begin position="238"/>
        <end position="276"/>
    </location>
</feature>
<protein>
    <submittedName>
        <fullName evidence="3">Uncharacterized protein</fullName>
    </submittedName>
</protein>
<accession>A0A261FV72</accession>
<feature type="transmembrane region" description="Helical" evidence="2">
    <location>
        <begin position="124"/>
        <end position="144"/>
    </location>
</feature>
<comment type="caution">
    <text evidence="3">The sequence shown here is derived from an EMBL/GenBank/DDBJ whole genome shotgun (WGS) entry which is preliminary data.</text>
</comment>
<feature type="transmembrane region" description="Helical" evidence="2">
    <location>
        <begin position="100"/>
        <end position="118"/>
    </location>
</feature>
<proteinExistence type="predicted"/>
<sequence>MGYESLSTVVVLVIVVILIAVWLPARTVDGMKRVAEHRQDRFSPSLHLVDAESGTRFTDEPPQWAKGTTVQAETSQVRLSDEHIARVRGLRRAAARRRRILVLSLAAVTVLVLVLAIVLRFSPLFALIPAALLAGALALGVNAAKQAREWERKVRLAKRSQARNGQAVKAPARPVAGDTLADEVVVEGGEAATDVMEQREVRRVLRQAQIAKAQAMALREAADAAEADEGFSHDVQDRQGAAVDSAMSDEAVASADSPAQMREQEQEPQDDHTTQLDRIRPSQALDAFEMAVSQDLISFSLGSPRNTAEERTAEPQSLEIKSMRQVAKAEPVGEATAELISEQARKVAEQDAASFHAREERTDIDPPAATSDSLGAGLESILSRRSA</sequence>
<reference evidence="3 4" key="1">
    <citation type="journal article" date="2017" name="BMC Genomics">
        <title>Comparative genomic and phylogenomic analyses of the Bifidobacteriaceae family.</title>
        <authorList>
            <person name="Lugli G.A."/>
            <person name="Milani C."/>
            <person name="Turroni F."/>
            <person name="Duranti S."/>
            <person name="Mancabelli L."/>
            <person name="Mangifesta M."/>
            <person name="Ferrario C."/>
            <person name="Modesto M."/>
            <person name="Mattarelli P."/>
            <person name="Jiri K."/>
            <person name="van Sinderen D."/>
            <person name="Ventura M."/>
        </authorList>
    </citation>
    <scope>NUCLEOTIDE SEQUENCE [LARGE SCALE GENOMIC DNA]</scope>
    <source>
        <strain evidence="3 4">DSM 28807</strain>
    </source>
</reference>
<keyword evidence="4" id="KW-1185">Reference proteome</keyword>
<dbReference type="EMBL" id="MWWX01000002">
    <property type="protein sequence ID" value="OZG63062.1"/>
    <property type="molecule type" value="Genomic_DNA"/>
</dbReference>
<keyword evidence="2" id="KW-1133">Transmembrane helix</keyword>
<organism evidence="3 4">
    <name type="scientific">Bifidobacterium lemurum</name>
    <dbReference type="NCBI Taxonomy" id="1603886"/>
    <lineage>
        <taxon>Bacteria</taxon>
        <taxon>Bacillati</taxon>
        <taxon>Actinomycetota</taxon>
        <taxon>Actinomycetes</taxon>
        <taxon>Bifidobacteriales</taxon>
        <taxon>Bifidobacteriaceae</taxon>
        <taxon>Bifidobacterium</taxon>
    </lineage>
</organism>